<keyword evidence="1" id="KW-0175">Coiled coil</keyword>
<dbReference type="Proteomes" id="UP000294597">
    <property type="component" value="Unassembled WGS sequence"/>
</dbReference>
<evidence type="ECO:0008006" key="4">
    <source>
        <dbReference type="Google" id="ProtNLM"/>
    </source>
</evidence>
<dbReference type="AlphaFoldDB" id="A0A4R5CT77"/>
<sequence length="718" mass="84363">MDERQINYKDFLKYVHEHFAENITLEEVEAILHLEEDYNKDSPNSLGKSLVIDRLLFTGQKKTGESFIFDQPVYQGINVWIADNHKGKSTIFKIIKFALTGADSIKKDIKPWITEIFLQFTIGKITYTCYINRTGRDRGGVYRFSINRFMELRENQKFDDAQKEIEFEFNNQIQFEEKIQDFFFEQFSFYTLKYTQKNSAKDSFEMNTSSLSWATYFKSIYLESSNYEYLFFDKERYGLQGKKIFEMILGLPLTYPINMLNIQMDRVLETIGKKRLIDKTKLEFNKNNEVHLKKRLAEVTLEMKALQEGQKIEFNDRPLVEEYNKLFEKINESRKQQRGVSDAYQKGKNELIACEAELQSLEGDKAKISSEITMLRKRELNIDIYRQSESFFTNLEIKTCPHCEKKVSEDKKKSEVEDHICSLCGEESKEQKVDPEEINEKAKLLEVERSKHEAKLEQIDNTLKKRYEDIEILRKKNAEEYAKSVAFTPIETDSRRLSEIQTEIESIGKQRSKFTDLLNKKDNFIKEEAVLLFQLNEIAKQESQIDSNEMANLNLKRDVLDYALKGLEKKRVQLNKDILSKLQELIINEVHAFGLLSIDNIEISDKYELIFLQHGIAVSFTDLTEGEKLRVKLAFYLSLIQLDIEHNLGRHPRFLIFDSPGSEEMVPKHLQGLSDIFKSINDRFKDKLQIFVGSALRDFSHITDNEKTFIKEEDHFVF</sequence>
<reference evidence="2 3" key="1">
    <citation type="submission" date="2019-03" db="EMBL/GenBank/DDBJ databases">
        <title>Flavobacterium TSA-D2 sp. nov., isolated from arctic soil.</title>
        <authorList>
            <person name="Chaudhary D.K."/>
        </authorList>
    </citation>
    <scope>NUCLEOTIDE SEQUENCE [LARGE SCALE GENOMIC DNA]</scope>
    <source>
        <strain evidence="2 3">TSA-D2</strain>
    </source>
</reference>
<organism evidence="2 3">
    <name type="scientific">Flavobacterium hiemivividum</name>
    <dbReference type="NCBI Taxonomy" id="2541734"/>
    <lineage>
        <taxon>Bacteria</taxon>
        <taxon>Pseudomonadati</taxon>
        <taxon>Bacteroidota</taxon>
        <taxon>Flavobacteriia</taxon>
        <taxon>Flavobacteriales</taxon>
        <taxon>Flavobacteriaceae</taxon>
        <taxon>Flavobacterium</taxon>
    </lineage>
</organism>
<evidence type="ECO:0000256" key="1">
    <source>
        <dbReference type="SAM" id="Coils"/>
    </source>
</evidence>
<evidence type="ECO:0000313" key="3">
    <source>
        <dbReference type="Proteomes" id="UP000294597"/>
    </source>
</evidence>
<proteinExistence type="predicted"/>
<accession>A0A4R5CT77</accession>
<name>A0A4R5CT77_9FLAO</name>
<dbReference type="RefSeq" id="WP_132113122.1">
    <property type="nucleotide sequence ID" value="NZ_SMFO01000019.1"/>
</dbReference>
<dbReference type="InterPro" id="IPR027417">
    <property type="entry name" value="P-loop_NTPase"/>
</dbReference>
<comment type="caution">
    <text evidence="2">The sequence shown here is derived from an EMBL/GenBank/DDBJ whole genome shotgun (WGS) entry which is preliminary data.</text>
</comment>
<gene>
    <name evidence="2" type="ORF">E0F98_15565</name>
</gene>
<dbReference type="EMBL" id="SMFO01000019">
    <property type="protein sequence ID" value="TDE01005.1"/>
    <property type="molecule type" value="Genomic_DNA"/>
</dbReference>
<keyword evidence="3" id="KW-1185">Reference proteome</keyword>
<dbReference type="SUPFAM" id="SSF52540">
    <property type="entry name" value="P-loop containing nucleoside triphosphate hydrolases"/>
    <property type="match status" value="1"/>
</dbReference>
<evidence type="ECO:0000313" key="2">
    <source>
        <dbReference type="EMBL" id="TDE01005.1"/>
    </source>
</evidence>
<protein>
    <recommendedName>
        <fullName evidence="4">Rad50/SbcC-type AAA domain-containing protein</fullName>
    </recommendedName>
</protein>
<feature type="coiled-coil region" evidence="1">
    <location>
        <begin position="344"/>
        <end position="378"/>
    </location>
</feature>